<evidence type="ECO:0000313" key="9">
    <source>
        <dbReference type="Proteomes" id="UP001595904"/>
    </source>
</evidence>
<feature type="transmembrane region" description="Helical" evidence="6">
    <location>
        <begin position="243"/>
        <end position="261"/>
    </location>
</feature>
<dbReference type="InterPro" id="IPR037185">
    <property type="entry name" value="EmrE-like"/>
</dbReference>
<dbReference type="Proteomes" id="UP001595904">
    <property type="component" value="Unassembled WGS sequence"/>
</dbReference>
<feature type="domain" description="EamA" evidence="7">
    <location>
        <begin position="150"/>
        <end position="279"/>
    </location>
</feature>
<evidence type="ECO:0000256" key="1">
    <source>
        <dbReference type="ARBA" id="ARBA00004141"/>
    </source>
</evidence>
<feature type="transmembrane region" description="Helical" evidence="6">
    <location>
        <begin position="69"/>
        <end position="88"/>
    </location>
</feature>
<evidence type="ECO:0000256" key="5">
    <source>
        <dbReference type="ARBA" id="ARBA00023136"/>
    </source>
</evidence>
<name>A0ABV8T1H0_9GAMM</name>
<evidence type="ECO:0000256" key="4">
    <source>
        <dbReference type="ARBA" id="ARBA00022989"/>
    </source>
</evidence>
<sequence>MKNRDHGLTLGLIGVVIFSGSLPATRAAVAGFEPVFLTAARALLATLGAIVALVMFADNRPRRSELLSLMVVAASVVVGYPLLSGIAMTEISSARGLLFTGLLPLSTATWAVVRGGERPHPAFWLFAIAGSGLLATYALMNGGGEGVFTADSLMLVAIVVCGLGYAEGAVLSRRLGGWQVICWALVIAAPAMLAVAAFTWPAGWPSFDSSAWLGLGYIAVFSMLIGFFFWYRALAVGGSSRVGQLQLLQPLIGMGLSAALLDERVAWSLVATAIGVLGCVAGASRLGIQRASAARNVARLNGLPR</sequence>
<feature type="domain" description="EamA" evidence="7">
    <location>
        <begin position="7"/>
        <end position="129"/>
    </location>
</feature>
<dbReference type="PANTHER" id="PTHR32322">
    <property type="entry name" value="INNER MEMBRANE TRANSPORTER"/>
    <property type="match status" value="1"/>
</dbReference>
<proteinExistence type="inferred from homology"/>
<keyword evidence="4 6" id="KW-1133">Transmembrane helix</keyword>
<evidence type="ECO:0000256" key="6">
    <source>
        <dbReference type="SAM" id="Phobius"/>
    </source>
</evidence>
<dbReference type="EMBL" id="JBHSDU010000015">
    <property type="protein sequence ID" value="MFC4313541.1"/>
    <property type="molecule type" value="Genomic_DNA"/>
</dbReference>
<evidence type="ECO:0000259" key="7">
    <source>
        <dbReference type="Pfam" id="PF00892"/>
    </source>
</evidence>
<dbReference type="SUPFAM" id="SSF103481">
    <property type="entry name" value="Multidrug resistance efflux transporter EmrE"/>
    <property type="match status" value="2"/>
</dbReference>
<feature type="transmembrane region" description="Helical" evidence="6">
    <location>
        <begin position="146"/>
        <end position="166"/>
    </location>
</feature>
<feature type="transmembrane region" description="Helical" evidence="6">
    <location>
        <begin position="36"/>
        <end position="57"/>
    </location>
</feature>
<organism evidence="8 9">
    <name type="scientific">Steroidobacter flavus</name>
    <dbReference type="NCBI Taxonomy" id="1842136"/>
    <lineage>
        <taxon>Bacteria</taxon>
        <taxon>Pseudomonadati</taxon>
        <taxon>Pseudomonadota</taxon>
        <taxon>Gammaproteobacteria</taxon>
        <taxon>Steroidobacterales</taxon>
        <taxon>Steroidobacteraceae</taxon>
        <taxon>Steroidobacter</taxon>
    </lineage>
</organism>
<dbReference type="Pfam" id="PF00892">
    <property type="entry name" value="EamA"/>
    <property type="match status" value="2"/>
</dbReference>
<comment type="subcellular location">
    <subcellularLocation>
        <location evidence="1">Membrane</location>
        <topology evidence="1">Multi-pass membrane protein</topology>
    </subcellularLocation>
</comment>
<feature type="transmembrane region" description="Helical" evidence="6">
    <location>
        <begin position="178"/>
        <end position="200"/>
    </location>
</feature>
<feature type="transmembrane region" description="Helical" evidence="6">
    <location>
        <begin position="122"/>
        <end position="140"/>
    </location>
</feature>
<dbReference type="InterPro" id="IPR000620">
    <property type="entry name" value="EamA_dom"/>
</dbReference>
<keyword evidence="5 6" id="KW-0472">Membrane</keyword>
<dbReference type="InterPro" id="IPR050638">
    <property type="entry name" value="AA-Vitamin_Transporters"/>
</dbReference>
<evidence type="ECO:0000256" key="2">
    <source>
        <dbReference type="ARBA" id="ARBA00007362"/>
    </source>
</evidence>
<dbReference type="RefSeq" id="WP_380603951.1">
    <property type="nucleotide sequence ID" value="NZ_JBHSDU010000015.1"/>
</dbReference>
<feature type="transmembrane region" description="Helical" evidence="6">
    <location>
        <begin position="94"/>
        <end position="113"/>
    </location>
</feature>
<evidence type="ECO:0000313" key="8">
    <source>
        <dbReference type="EMBL" id="MFC4313541.1"/>
    </source>
</evidence>
<comment type="caution">
    <text evidence="8">The sequence shown here is derived from an EMBL/GenBank/DDBJ whole genome shotgun (WGS) entry which is preliminary data.</text>
</comment>
<keyword evidence="9" id="KW-1185">Reference proteome</keyword>
<protein>
    <submittedName>
        <fullName evidence="8">DMT family transporter</fullName>
    </submittedName>
</protein>
<dbReference type="PANTHER" id="PTHR32322:SF2">
    <property type="entry name" value="EAMA DOMAIN-CONTAINING PROTEIN"/>
    <property type="match status" value="1"/>
</dbReference>
<keyword evidence="3 6" id="KW-0812">Transmembrane</keyword>
<reference evidence="9" key="1">
    <citation type="journal article" date="2019" name="Int. J. Syst. Evol. Microbiol.">
        <title>The Global Catalogue of Microorganisms (GCM) 10K type strain sequencing project: providing services to taxonomists for standard genome sequencing and annotation.</title>
        <authorList>
            <consortium name="The Broad Institute Genomics Platform"/>
            <consortium name="The Broad Institute Genome Sequencing Center for Infectious Disease"/>
            <person name="Wu L."/>
            <person name="Ma J."/>
        </authorList>
    </citation>
    <scope>NUCLEOTIDE SEQUENCE [LARGE SCALE GENOMIC DNA]</scope>
    <source>
        <strain evidence="9">CGMCC 1.10759</strain>
    </source>
</reference>
<comment type="similarity">
    <text evidence="2">Belongs to the EamA transporter family.</text>
</comment>
<evidence type="ECO:0000256" key="3">
    <source>
        <dbReference type="ARBA" id="ARBA00022692"/>
    </source>
</evidence>
<feature type="transmembrane region" description="Helical" evidence="6">
    <location>
        <begin position="212"/>
        <end position="231"/>
    </location>
</feature>
<accession>A0ABV8T1H0</accession>
<feature type="transmembrane region" description="Helical" evidence="6">
    <location>
        <begin position="267"/>
        <end position="288"/>
    </location>
</feature>
<gene>
    <name evidence="8" type="ORF">ACFPN2_30980</name>
</gene>